<name>A0ABR1PWS5_9PEZI</name>
<feature type="transmembrane region" description="Helical" evidence="6">
    <location>
        <begin position="57"/>
        <end position="81"/>
    </location>
</feature>
<keyword evidence="8" id="KW-1185">Reference proteome</keyword>
<organism evidence="7 8">
    <name type="scientific">Apiospora aurea</name>
    <dbReference type="NCBI Taxonomy" id="335848"/>
    <lineage>
        <taxon>Eukaryota</taxon>
        <taxon>Fungi</taxon>
        <taxon>Dikarya</taxon>
        <taxon>Ascomycota</taxon>
        <taxon>Pezizomycotina</taxon>
        <taxon>Sordariomycetes</taxon>
        <taxon>Xylariomycetidae</taxon>
        <taxon>Amphisphaeriales</taxon>
        <taxon>Apiosporaceae</taxon>
        <taxon>Apiospora</taxon>
    </lineage>
</organism>
<protein>
    <submittedName>
        <fullName evidence="7">Uncharacterized protein</fullName>
    </submittedName>
</protein>
<sequence>MDPTHLHHLVGRFLHHFPRDDKKTEPFSYTAGNGQICAMPRPLVETETAALAGGQTFYWLSLYVTAGCAAFTTVTILILMFRHATHLSRANEQLNILRICCYLPIFAIGLFLEAAFPNSYAYLSPWLDFFQAIALANFFLLMCQYISPSDEQRDAFFAVFKVPASKAGLCRGRRRGNQDGKNQEPNGLEWYRSLWWCIFQYPVVQFGISVFTDVTEGARVYCLVSSSPHFAHLWLDIAHNVSLTMAVLAALRMYSALKQELAHHRPLAKLLAFKLLVAVTGLIQLVYWILRSSVVHNNPLQPTDTLSWSDEYIGIPVLILSLLCVPFSVFFHHAYSVSPYYLERASLHKPLADVAETGHAPNGINPAGSGYQGGPFGVWAWAGIFNPSEFVAGLRFGMKMRSNTQRRRGIYEEVAPLTAMPAGRGGGGYAGYAPAAGGDHSGQSSPRHPGHHGYDR</sequence>
<dbReference type="Proteomes" id="UP001391051">
    <property type="component" value="Unassembled WGS sequence"/>
</dbReference>
<keyword evidence="2 6" id="KW-0812">Transmembrane</keyword>
<evidence type="ECO:0000256" key="6">
    <source>
        <dbReference type="SAM" id="Phobius"/>
    </source>
</evidence>
<keyword evidence="3 6" id="KW-1133">Transmembrane helix</keyword>
<evidence type="ECO:0000256" key="2">
    <source>
        <dbReference type="ARBA" id="ARBA00022692"/>
    </source>
</evidence>
<dbReference type="SMART" id="SM01417">
    <property type="entry name" value="Solute_trans_a"/>
    <property type="match status" value="1"/>
</dbReference>
<dbReference type="GeneID" id="92083131"/>
<evidence type="ECO:0000313" key="7">
    <source>
        <dbReference type="EMBL" id="KAK7941460.1"/>
    </source>
</evidence>
<feature type="region of interest" description="Disordered" evidence="5">
    <location>
        <begin position="430"/>
        <end position="456"/>
    </location>
</feature>
<reference evidence="7 8" key="1">
    <citation type="submission" date="2023-01" db="EMBL/GenBank/DDBJ databases">
        <title>Analysis of 21 Apiospora genomes using comparative genomics revels a genus with tremendous synthesis potential of carbohydrate active enzymes and secondary metabolites.</title>
        <authorList>
            <person name="Sorensen T."/>
        </authorList>
    </citation>
    <scope>NUCLEOTIDE SEQUENCE [LARGE SCALE GENOMIC DNA]</scope>
    <source>
        <strain evidence="7 8">CBS 24483</strain>
    </source>
</reference>
<dbReference type="PANTHER" id="PTHR23423">
    <property type="entry name" value="ORGANIC SOLUTE TRANSPORTER-RELATED"/>
    <property type="match status" value="1"/>
</dbReference>
<evidence type="ECO:0000313" key="8">
    <source>
        <dbReference type="Proteomes" id="UP001391051"/>
    </source>
</evidence>
<dbReference type="InterPro" id="IPR005178">
    <property type="entry name" value="Ostalpha/TMEM184C"/>
</dbReference>
<feature type="transmembrane region" description="Helical" evidence="6">
    <location>
        <begin position="102"/>
        <end position="123"/>
    </location>
</feature>
<dbReference type="Pfam" id="PF03619">
    <property type="entry name" value="Solute_trans_a"/>
    <property type="match status" value="1"/>
</dbReference>
<comment type="subcellular location">
    <subcellularLocation>
        <location evidence="1">Membrane</location>
        <topology evidence="1">Multi-pass membrane protein</topology>
    </subcellularLocation>
</comment>
<gene>
    <name evidence="7" type="ORF">PG986_013847</name>
</gene>
<dbReference type="EMBL" id="JAQQWE010000009">
    <property type="protein sequence ID" value="KAK7941460.1"/>
    <property type="molecule type" value="Genomic_DNA"/>
</dbReference>
<evidence type="ECO:0000256" key="3">
    <source>
        <dbReference type="ARBA" id="ARBA00022989"/>
    </source>
</evidence>
<comment type="caution">
    <text evidence="7">The sequence shown here is derived from an EMBL/GenBank/DDBJ whole genome shotgun (WGS) entry which is preliminary data.</text>
</comment>
<evidence type="ECO:0000256" key="5">
    <source>
        <dbReference type="SAM" id="MobiDB-lite"/>
    </source>
</evidence>
<keyword evidence="4 6" id="KW-0472">Membrane</keyword>
<accession>A0ABR1PWS5</accession>
<evidence type="ECO:0000256" key="1">
    <source>
        <dbReference type="ARBA" id="ARBA00004141"/>
    </source>
</evidence>
<proteinExistence type="predicted"/>
<feature type="transmembrane region" description="Helical" evidence="6">
    <location>
        <begin position="271"/>
        <end position="290"/>
    </location>
</feature>
<feature type="transmembrane region" description="Helical" evidence="6">
    <location>
        <begin position="312"/>
        <end position="331"/>
    </location>
</feature>
<feature type="transmembrane region" description="Helical" evidence="6">
    <location>
        <begin position="129"/>
        <end position="147"/>
    </location>
</feature>
<dbReference type="RefSeq" id="XP_066694212.1">
    <property type="nucleotide sequence ID" value="XM_066850069.1"/>
</dbReference>
<evidence type="ECO:0000256" key="4">
    <source>
        <dbReference type="ARBA" id="ARBA00023136"/>
    </source>
</evidence>